<comment type="catalytic activity">
    <reaction evidence="9">
        <text>L-ornithine + NADPH + O2 = N(5)-hydroxy-L-ornithine + NADP(+) + H2O</text>
        <dbReference type="Rhea" id="RHEA:41508"/>
        <dbReference type="ChEBI" id="CHEBI:15377"/>
        <dbReference type="ChEBI" id="CHEBI:15379"/>
        <dbReference type="ChEBI" id="CHEBI:46911"/>
        <dbReference type="ChEBI" id="CHEBI:57783"/>
        <dbReference type="ChEBI" id="CHEBI:58349"/>
        <dbReference type="ChEBI" id="CHEBI:78275"/>
        <dbReference type="EC" id="1.14.13.196"/>
    </reaction>
</comment>
<evidence type="ECO:0000256" key="10">
    <source>
        <dbReference type="ARBA" id="ARBA00049248"/>
    </source>
</evidence>
<keyword evidence="7" id="KW-0521">NADP</keyword>
<comment type="pathway">
    <text evidence="2">Siderophore biosynthesis.</text>
</comment>
<dbReference type="EMBL" id="MU253795">
    <property type="protein sequence ID" value="KAG9246706.1"/>
    <property type="molecule type" value="Genomic_DNA"/>
</dbReference>
<dbReference type="Gene3D" id="3.50.50.60">
    <property type="entry name" value="FAD/NAD(P)-binding domain"/>
    <property type="match status" value="1"/>
</dbReference>
<name>A0A9P8CIP6_9HELO</name>
<evidence type="ECO:0000313" key="12">
    <source>
        <dbReference type="Proteomes" id="UP000887226"/>
    </source>
</evidence>
<evidence type="ECO:0000256" key="4">
    <source>
        <dbReference type="ARBA" id="ARBA00012881"/>
    </source>
</evidence>
<evidence type="ECO:0000256" key="7">
    <source>
        <dbReference type="ARBA" id="ARBA00022857"/>
    </source>
</evidence>
<dbReference type="PANTHER" id="PTHR42802:SF1">
    <property type="entry name" value="L-ORNITHINE N(5)-MONOOXYGENASE"/>
    <property type="match status" value="1"/>
</dbReference>
<sequence>MNFLFSKYFVSRVIYIEPESQKTPFTPSPTESMRDRTAGALFLKSSESRTEPATACLTPSAKMGEIQDLICIGFGPASLAIAIALQETSFKTRPKVSFLERQLKFGWHAGMQLPGAKMQISFLKDLATPRNPQSKFTFLSYLYAKNRLNTFINLGTFLPSRKEYEDYLGWIAEQFEEQGLVAYGQEVLEVSPSIVSSDGKVTRFKVVSRDAATSKIITRLTKRVVIAVGGKPIIPAEFPQHHPAVVHSSKYSTQVHSALPDATKAYNIAVIGGGQSAAEIFNDLPSRYPNATVTMIIKSSALRPSDDSPFVNEVFDPERVDEVYQQPADVRARAILTDRATNYSVVRLELIEHLYEKLYTQRLLNPDPASFKIKIASNRQVVKSHMNVGLGNQIRLQLKQVIKGLDQEVVDESMVVDAVFVATGYLRNAHEDILANSRNLLAQETAAFSVRRDYRVDFDEGRVAEDAGVWLQGCNEKTHGLSDTLLSILAIRGGEIVKSMFGGDRETLQLRSKL</sequence>
<dbReference type="OrthoDB" id="3519933at2759"/>
<evidence type="ECO:0000256" key="2">
    <source>
        <dbReference type="ARBA" id="ARBA00004924"/>
    </source>
</evidence>
<dbReference type="InterPro" id="IPR025700">
    <property type="entry name" value="Lys/Orn_oxygenase"/>
</dbReference>
<evidence type="ECO:0000256" key="5">
    <source>
        <dbReference type="ARBA" id="ARBA00022630"/>
    </source>
</evidence>
<dbReference type="GO" id="GO:0006879">
    <property type="term" value="P:intracellular iron ion homeostasis"/>
    <property type="evidence" value="ECO:0007669"/>
    <property type="project" value="TreeGrafter"/>
</dbReference>
<comment type="catalytic activity">
    <reaction evidence="10">
        <text>L-ornithine + NADH + O2 = N(5)-hydroxy-L-ornithine + NAD(+) + H2O</text>
        <dbReference type="Rhea" id="RHEA:41512"/>
        <dbReference type="ChEBI" id="CHEBI:15377"/>
        <dbReference type="ChEBI" id="CHEBI:15379"/>
        <dbReference type="ChEBI" id="CHEBI:46911"/>
        <dbReference type="ChEBI" id="CHEBI:57540"/>
        <dbReference type="ChEBI" id="CHEBI:57945"/>
        <dbReference type="ChEBI" id="CHEBI:78275"/>
        <dbReference type="EC" id="1.14.13.196"/>
    </reaction>
</comment>
<evidence type="ECO:0000313" key="11">
    <source>
        <dbReference type="EMBL" id="KAG9246706.1"/>
    </source>
</evidence>
<comment type="cofactor">
    <cofactor evidence="1">
        <name>FAD</name>
        <dbReference type="ChEBI" id="CHEBI:57692"/>
    </cofactor>
</comment>
<dbReference type="GO" id="GO:0016491">
    <property type="term" value="F:oxidoreductase activity"/>
    <property type="evidence" value="ECO:0007669"/>
    <property type="project" value="UniProtKB-KW"/>
</dbReference>
<dbReference type="AlphaFoldDB" id="A0A9P8CIP6"/>
<reference evidence="11" key="1">
    <citation type="journal article" date="2021" name="IMA Fungus">
        <title>Genomic characterization of three marine fungi, including Emericellopsis atlantica sp. nov. with signatures of a generalist lifestyle and marine biomass degradation.</title>
        <authorList>
            <person name="Hagestad O.C."/>
            <person name="Hou L."/>
            <person name="Andersen J.H."/>
            <person name="Hansen E.H."/>
            <person name="Altermark B."/>
            <person name="Li C."/>
            <person name="Kuhnert E."/>
            <person name="Cox R.J."/>
            <person name="Crous P.W."/>
            <person name="Spatafora J.W."/>
            <person name="Lail K."/>
            <person name="Amirebrahimi M."/>
            <person name="Lipzen A."/>
            <person name="Pangilinan J."/>
            <person name="Andreopoulos W."/>
            <person name="Hayes R.D."/>
            <person name="Ng V."/>
            <person name="Grigoriev I.V."/>
            <person name="Jackson S.A."/>
            <person name="Sutton T.D.S."/>
            <person name="Dobson A.D.W."/>
            <person name="Rama T."/>
        </authorList>
    </citation>
    <scope>NUCLEOTIDE SEQUENCE</scope>
    <source>
        <strain evidence="11">TRa3180A</strain>
    </source>
</reference>
<dbReference type="InterPro" id="IPR036188">
    <property type="entry name" value="FAD/NAD-bd_sf"/>
</dbReference>
<proteinExistence type="inferred from homology"/>
<keyword evidence="5" id="KW-0285">Flavoprotein</keyword>
<keyword evidence="12" id="KW-1185">Reference proteome</keyword>
<dbReference type="PANTHER" id="PTHR42802">
    <property type="entry name" value="MONOOXYGENASE"/>
    <property type="match status" value="1"/>
</dbReference>
<evidence type="ECO:0000256" key="9">
    <source>
        <dbReference type="ARBA" id="ARBA00047598"/>
    </source>
</evidence>
<evidence type="ECO:0000256" key="3">
    <source>
        <dbReference type="ARBA" id="ARBA00007588"/>
    </source>
</evidence>
<evidence type="ECO:0000256" key="8">
    <source>
        <dbReference type="ARBA" id="ARBA00023002"/>
    </source>
</evidence>
<comment type="caution">
    <text evidence="11">The sequence shown here is derived from an EMBL/GenBank/DDBJ whole genome shotgun (WGS) entry which is preliminary data.</text>
</comment>
<dbReference type="SUPFAM" id="SSF51905">
    <property type="entry name" value="FAD/NAD(P)-binding domain"/>
    <property type="match status" value="1"/>
</dbReference>
<gene>
    <name evidence="11" type="ORF">BJ878DRAFT_436732</name>
</gene>
<evidence type="ECO:0000256" key="1">
    <source>
        <dbReference type="ARBA" id="ARBA00001974"/>
    </source>
</evidence>
<dbReference type="Pfam" id="PF13434">
    <property type="entry name" value="Lys_Orn_oxgnase"/>
    <property type="match status" value="1"/>
</dbReference>
<dbReference type="EC" id="1.14.13.196" evidence="4"/>
<evidence type="ECO:0000256" key="6">
    <source>
        <dbReference type="ARBA" id="ARBA00022827"/>
    </source>
</evidence>
<keyword evidence="6" id="KW-0274">FAD</keyword>
<accession>A0A9P8CIP6</accession>
<dbReference type="Proteomes" id="UP000887226">
    <property type="component" value="Unassembled WGS sequence"/>
</dbReference>
<comment type="similarity">
    <text evidence="3">Belongs to the lysine N(6)-hydroxylase/L-ornithine N(5)-oxygenase family.</text>
</comment>
<protein>
    <recommendedName>
        <fullName evidence="4">L-ornithine N(5)-monooxygenase [NAD(P)H]</fullName>
        <ecNumber evidence="4">1.14.13.196</ecNumber>
    </recommendedName>
</protein>
<dbReference type="PRINTS" id="PR00368">
    <property type="entry name" value="FADPNR"/>
</dbReference>
<organism evidence="11 12">
    <name type="scientific">Calycina marina</name>
    <dbReference type="NCBI Taxonomy" id="1763456"/>
    <lineage>
        <taxon>Eukaryota</taxon>
        <taxon>Fungi</taxon>
        <taxon>Dikarya</taxon>
        <taxon>Ascomycota</taxon>
        <taxon>Pezizomycotina</taxon>
        <taxon>Leotiomycetes</taxon>
        <taxon>Helotiales</taxon>
        <taxon>Pezizellaceae</taxon>
        <taxon>Calycina</taxon>
    </lineage>
</organism>
<keyword evidence="8" id="KW-0560">Oxidoreductase</keyword>